<protein>
    <submittedName>
        <fullName evidence="4">Serine protease</fullName>
    </submittedName>
</protein>
<dbReference type="RefSeq" id="WP_286487229.1">
    <property type="nucleotide sequence ID" value="NZ_JACALR010000010.1"/>
</dbReference>
<evidence type="ECO:0000256" key="1">
    <source>
        <dbReference type="ARBA" id="ARBA00022670"/>
    </source>
</evidence>
<dbReference type="InterPro" id="IPR051201">
    <property type="entry name" value="Chloro_Bact_Ser_Proteases"/>
</dbReference>
<keyword evidence="3" id="KW-0175">Coiled coil</keyword>
<gene>
    <name evidence="4" type="ORF">HX095_16780</name>
</gene>
<name>A0AAW7DMG3_9FLAO</name>
<dbReference type="Proteomes" id="UP001173578">
    <property type="component" value="Unassembled WGS sequence"/>
</dbReference>
<evidence type="ECO:0000313" key="4">
    <source>
        <dbReference type="EMBL" id="MDM1552858.1"/>
    </source>
</evidence>
<dbReference type="EMBL" id="JACALR010000010">
    <property type="protein sequence ID" value="MDM1552858.1"/>
    <property type="molecule type" value="Genomic_DNA"/>
</dbReference>
<sequence length="384" mass="43809">MKNIIFLIASILQLSNFSCQEKNNENHEIKNQIEQKNKELAIKAKELAIKQQELDNIKNSLVKEKISLSELYARVKSSVFLIITENNTTTSQGSAFTVSNSGIAISNYHVFKNASKAIAINENGDQFMITEILDYDPYQDYIIFKIGNETNLNFVEISENSPKIGEKCFTVSNPMGLTQTLSEGIISSYRDNQKIIQTTSEITHGSSGAPLFNEEGKVIGITTSGVGEANLNFAININNIPIENYLSNNSIKISSKRMDQSEIKTLLNNYYNSIKDENWDNLNKLYSNNLKRFYDNFNISKSSAIQSAKEYKTKHGIINSYTSIRWNTLKIKYSNNYTEIEFIMDYKIVRNEESKPKDFILNIVMTIDENKQINSVYENIMSKR</sequence>
<reference evidence="4" key="2">
    <citation type="journal article" date="2022" name="Sci. Total Environ.">
        <title>Prevalence, transmission, and molecular epidemiology of tet(X)-positive bacteria among humans, animals, and environmental niches in China: An epidemiological, and genomic-based study.</title>
        <authorList>
            <person name="Dong N."/>
            <person name="Zeng Y."/>
            <person name="Cai C."/>
            <person name="Sun C."/>
            <person name="Lu J."/>
            <person name="Liu C."/>
            <person name="Zhou H."/>
            <person name="Sun Q."/>
            <person name="Shu L."/>
            <person name="Wang H."/>
            <person name="Wang Y."/>
            <person name="Wang S."/>
            <person name="Wu C."/>
            <person name="Chan E.W."/>
            <person name="Chen G."/>
            <person name="Shen Z."/>
            <person name="Chen S."/>
            <person name="Zhang R."/>
        </authorList>
    </citation>
    <scope>NUCLEOTIDE SEQUENCE</scope>
    <source>
        <strain evidence="4">210</strain>
    </source>
</reference>
<dbReference type="SUPFAM" id="SSF50494">
    <property type="entry name" value="Trypsin-like serine proteases"/>
    <property type="match status" value="1"/>
</dbReference>
<dbReference type="GO" id="GO:0004252">
    <property type="term" value="F:serine-type endopeptidase activity"/>
    <property type="evidence" value="ECO:0007669"/>
    <property type="project" value="InterPro"/>
</dbReference>
<evidence type="ECO:0000256" key="3">
    <source>
        <dbReference type="SAM" id="Coils"/>
    </source>
</evidence>
<feature type="coiled-coil region" evidence="3">
    <location>
        <begin position="19"/>
        <end position="53"/>
    </location>
</feature>
<dbReference type="Pfam" id="PF13365">
    <property type="entry name" value="Trypsin_2"/>
    <property type="match status" value="1"/>
</dbReference>
<proteinExistence type="predicted"/>
<dbReference type="InterPro" id="IPR009003">
    <property type="entry name" value="Peptidase_S1_PA"/>
</dbReference>
<organism evidence="4 5">
    <name type="scientific">Empedobacter falsenii</name>
    <dbReference type="NCBI Taxonomy" id="343874"/>
    <lineage>
        <taxon>Bacteria</taxon>
        <taxon>Pseudomonadati</taxon>
        <taxon>Bacteroidota</taxon>
        <taxon>Flavobacteriia</taxon>
        <taxon>Flavobacteriales</taxon>
        <taxon>Weeksellaceae</taxon>
        <taxon>Empedobacter</taxon>
    </lineage>
</organism>
<reference evidence="4" key="1">
    <citation type="submission" date="2020-06" db="EMBL/GenBank/DDBJ databases">
        <authorList>
            <person name="Dong N."/>
        </authorList>
    </citation>
    <scope>NUCLEOTIDE SEQUENCE</scope>
    <source>
        <strain evidence="4">210</strain>
    </source>
</reference>
<dbReference type="AlphaFoldDB" id="A0AAW7DMG3"/>
<dbReference type="Gene3D" id="2.40.10.120">
    <property type="match status" value="1"/>
</dbReference>
<dbReference type="InterPro" id="IPR001940">
    <property type="entry name" value="Peptidase_S1C"/>
</dbReference>
<comment type="caution">
    <text evidence="4">The sequence shown here is derived from an EMBL/GenBank/DDBJ whole genome shotgun (WGS) entry which is preliminary data.</text>
</comment>
<dbReference type="PANTHER" id="PTHR43343">
    <property type="entry name" value="PEPTIDASE S12"/>
    <property type="match status" value="1"/>
</dbReference>
<accession>A0AAW7DMG3</accession>
<dbReference type="PRINTS" id="PR00834">
    <property type="entry name" value="PROTEASES2C"/>
</dbReference>
<keyword evidence="2" id="KW-0378">Hydrolase</keyword>
<evidence type="ECO:0000313" key="5">
    <source>
        <dbReference type="Proteomes" id="UP001173578"/>
    </source>
</evidence>
<dbReference type="GO" id="GO:0006508">
    <property type="term" value="P:proteolysis"/>
    <property type="evidence" value="ECO:0007669"/>
    <property type="project" value="UniProtKB-KW"/>
</dbReference>
<evidence type="ECO:0000256" key="2">
    <source>
        <dbReference type="ARBA" id="ARBA00022801"/>
    </source>
</evidence>
<keyword evidence="1 4" id="KW-0645">Protease</keyword>
<dbReference type="PANTHER" id="PTHR43343:SF3">
    <property type="entry name" value="PROTEASE DO-LIKE 8, CHLOROPLASTIC"/>
    <property type="match status" value="1"/>
</dbReference>